<feature type="binding site" evidence="15">
    <location>
        <position position="244"/>
    </location>
    <ligand>
        <name>substrate</name>
        <note>ligand shared between dimeric partners</note>
    </ligand>
</feature>
<dbReference type="GO" id="GO:0030388">
    <property type="term" value="P:fructose 1,6-bisphosphate metabolic process"/>
    <property type="evidence" value="ECO:0007669"/>
    <property type="project" value="TreeGrafter"/>
</dbReference>
<feature type="binding site" description="in other chain" evidence="15">
    <location>
        <begin position="170"/>
        <end position="172"/>
    </location>
    <ligand>
        <name>substrate</name>
        <note>ligand shared between dimeric partners</note>
    </ligand>
</feature>
<organism evidence="17 18">
    <name type="scientific">Desulfofundulus thermobenzoicus</name>
    <dbReference type="NCBI Taxonomy" id="29376"/>
    <lineage>
        <taxon>Bacteria</taxon>
        <taxon>Bacillati</taxon>
        <taxon>Bacillota</taxon>
        <taxon>Clostridia</taxon>
        <taxon>Eubacteriales</taxon>
        <taxon>Peptococcaceae</taxon>
        <taxon>Desulfofundulus</taxon>
    </lineage>
</organism>
<protein>
    <recommendedName>
        <fullName evidence="15">ATP-dependent 6-phosphofructokinase</fullName>
        <shortName evidence="15">ATP-PFK</shortName>
        <shortName evidence="15">Phosphofructokinase</shortName>
        <ecNumber evidence="15">2.7.1.11</ecNumber>
    </recommendedName>
    <alternativeName>
        <fullName evidence="15">Phosphohexokinase</fullName>
    </alternativeName>
</protein>
<feature type="binding site" evidence="15">
    <location>
        <begin position="102"/>
        <end position="105"/>
    </location>
    <ligand>
        <name>ATP</name>
        <dbReference type="ChEBI" id="CHEBI:30616"/>
    </ligand>
</feature>
<evidence type="ECO:0000256" key="5">
    <source>
        <dbReference type="ARBA" id="ARBA00022490"/>
    </source>
</evidence>
<keyword evidence="12 15" id="KW-0460">Magnesium</keyword>
<evidence type="ECO:0000256" key="13">
    <source>
        <dbReference type="ARBA" id="ARBA00023152"/>
    </source>
</evidence>
<accession>A0A6N7IQ40</accession>
<feature type="binding site" evidence="15">
    <location>
        <position position="11"/>
    </location>
    <ligand>
        <name>ATP</name>
        <dbReference type="ChEBI" id="CHEBI:30616"/>
    </ligand>
</feature>
<dbReference type="GO" id="GO:0046872">
    <property type="term" value="F:metal ion binding"/>
    <property type="evidence" value="ECO:0007669"/>
    <property type="project" value="UniProtKB-KW"/>
</dbReference>
<evidence type="ECO:0000256" key="7">
    <source>
        <dbReference type="ARBA" id="ARBA00022679"/>
    </source>
</evidence>
<feature type="binding site" evidence="15">
    <location>
        <begin position="72"/>
        <end position="73"/>
    </location>
    <ligand>
        <name>ATP</name>
        <dbReference type="ChEBI" id="CHEBI:30616"/>
    </ligand>
</feature>
<feature type="binding site" evidence="15">
    <location>
        <begin position="21"/>
        <end position="25"/>
    </location>
    <ligand>
        <name>ADP</name>
        <dbReference type="ChEBI" id="CHEBI:456216"/>
        <note>allosteric activator; ligand shared between dimeric partners</note>
    </ligand>
</feature>
<feature type="active site" description="Proton acceptor" evidence="15">
    <location>
        <position position="128"/>
    </location>
</feature>
<keyword evidence="9 15" id="KW-0547">Nucleotide-binding</keyword>
<evidence type="ECO:0000256" key="14">
    <source>
        <dbReference type="ARBA" id="ARBA00048070"/>
    </source>
</evidence>
<keyword evidence="11 15" id="KW-0067">ATP-binding</keyword>
<evidence type="ECO:0000256" key="10">
    <source>
        <dbReference type="ARBA" id="ARBA00022777"/>
    </source>
</evidence>
<feature type="binding site" description="in other chain" evidence="15">
    <location>
        <position position="212"/>
    </location>
    <ligand>
        <name>ADP</name>
        <dbReference type="ChEBI" id="CHEBI:456216"/>
        <note>allosteric activator; ligand shared between dimeric partners</note>
    </ligand>
</feature>
<evidence type="ECO:0000256" key="8">
    <source>
        <dbReference type="ARBA" id="ARBA00022723"/>
    </source>
</evidence>
<dbReference type="GO" id="GO:0061621">
    <property type="term" value="P:canonical glycolysis"/>
    <property type="evidence" value="ECO:0007669"/>
    <property type="project" value="TreeGrafter"/>
</dbReference>
<feature type="binding site" description="in other chain" evidence="15">
    <location>
        <begin position="186"/>
        <end position="188"/>
    </location>
    <ligand>
        <name>ADP</name>
        <dbReference type="ChEBI" id="CHEBI:456216"/>
        <note>allosteric activator; ligand shared between dimeric partners</note>
    </ligand>
</feature>
<dbReference type="InterPro" id="IPR012003">
    <property type="entry name" value="ATP_PFK_prok-type"/>
</dbReference>
<dbReference type="Gene3D" id="3.40.50.450">
    <property type="match status" value="1"/>
</dbReference>
<keyword evidence="5 15" id="KW-0963">Cytoplasm</keyword>
<evidence type="ECO:0000256" key="3">
    <source>
        <dbReference type="ARBA" id="ARBA00004496"/>
    </source>
</evidence>
<dbReference type="FunFam" id="3.40.50.460:FF:000002">
    <property type="entry name" value="ATP-dependent 6-phosphofructokinase"/>
    <property type="match status" value="1"/>
</dbReference>
<comment type="activity regulation">
    <text evidence="15">Allosterically activated by ADP and other diphosphonucleosides, and allosterically inhibited by phosphoenolpyruvate.</text>
</comment>
<feature type="binding site" evidence="15">
    <location>
        <position position="103"/>
    </location>
    <ligand>
        <name>Mg(2+)</name>
        <dbReference type="ChEBI" id="CHEBI:18420"/>
        <note>catalytic</note>
    </ligand>
</feature>
<comment type="subcellular location">
    <subcellularLocation>
        <location evidence="3 15">Cytoplasm</location>
    </subcellularLocation>
</comment>
<dbReference type="PRINTS" id="PR00476">
    <property type="entry name" value="PHFRCTKINASE"/>
</dbReference>
<dbReference type="Pfam" id="PF00365">
    <property type="entry name" value="PFK"/>
    <property type="match status" value="1"/>
</dbReference>
<dbReference type="EMBL" id="WHYR01000015">
    <property type="protein sequence ID" value="MQL52031.1"/>
    <property type="molecule type" value="Genomic_DNA"/>
</dbReference>
<keyword evidence="8 15" id="KW-0479">Metal-binding</keyword>
<comment type="caution">
    <text evidence="17">The sequence shown here is derived from an EMBL/GenBank/DDBJ whole genome shotgun (WGS) entry which is preliminary data.</text>
</comment>
<dbReference type="GO" id="GO:0016208">
    <property type="term" value="F:AMP binding"/>
    <property type="evidence" value="ECO:0007669"/>
    <property type="project" value="TreeGrafter"/>
</dbReference>
<reference evidence="17 18" key="1">
    <citation type="submission" date="2019-10" db="EMBL/GenBank/DDBJ databases">
        <title>Comparative genomics of sulfur disproportionating microorganisms.</title>
        <authorList>
            <person name="Ward L.M."/>
            <person name="Bertran E."/>
            <person name="Johnston D."/>
        </authorList>
    </citation>
    <scope>NUCLEOTIDE SEQUENCE [LARGE SCALE GENOMIC DNA]</scope>
    <source>
        <strain evidence="17 18">DSM 14055</strain>
    </source>
</reference>
<name>A0A6N7IQ40_9FIRM</name>
<dbReference type="EC" id="2.7.1.11" evidence="15"/>
<dbReference type="GO" id="GO:0042802">
    <property type="term" value="F:identical protein binding"/>
    <property type="evidence" value="ECO:0007669"/>
    <property type="project" value="TreeGrafter"/>
</dbReference>
<comment type="catalytic activity">
    <reaction evidence="14 15">
        <text>beta-D-fructose 6-phosphate + ATP = beta-D-fructose 1,6-bisphosphate + ADP + H(+)</text>
        <dbReference type="Rhea" id="RHEA:16109"/>
        <dbReference type="ChEBI" id="CHEBI:15378"/>
        <dbReference type="ChEBI" id="CHEBI:30616"/>
        <dbReference type="ChEBI" id="CHEBI:32966"/>
        <dbReference type="ChEBI" id="CHEBI:57634"/>
        <dbReference type="ChEBI" id="CHEBI:456216"/>
        <dbReference type="EC" id="2.7.1.11"/>
    </reaction>
</comment>
<feature type="binding site" description="in other chain" evidence="15">
    <location>
        <begin position="250"/>
        <end position="253"/>
    </location>
    <ligand>
        <name>substrate</name>
        <note>ligand shared between dimeric partners</note>
    </ligand>
</feature>
<evidence type="ECO:0000256" key="2">
    <source>
        <dbReference type="ARBA" id="ARBA00002659"/>
    </source>
</evidence>
<gene>
    <name evidence="15 17" type="primary">pfkA</name>
    <name evidence="17" type="ORF">GFC01_07065</name>
</gene>
<feature type="binding site" description="in other chain" evidence="15">
    <location>
        <begin position="126"/>
        <end position="128"/>
    </location>
    <ligand>
        <name>substrate</name>
        <note>ligand shared between dimeric partners</note>
    </ligand>
</feature>
<dbReference type="GO" id="GO:0070095">
    <property type="term" value="F:fructose-6-phosphate binding"/>
    <property type="evidence" value="ECO:0007669"/>
    <property type="project" value="TreeGrafter"/>
</dbReference>
<keyword evidence="18" id="KW-1185">Reference proteome</keyword>
<evidence type="ECO:0000256" key="1">
    <source>
        <dbReference type="ARBA" id="ARBA00001946"/>
    </source>
</evidence>
<dbReference type="NCBIfam" id="TIGR02482">
    <property type="entry name" value="PFKA_ATP"/>
    <property type="match status" value="1"/>
</dbReference>
<feature type="binding site" evidence="15">
    <location>
        <position position="163"/>
    </location>
    <ligand>
        <name>substrate</name>
        <note>ligand shared between dimeric partners</note>
    </ligand>
</feature>
<dbReference type="AlphaFoldDB" id="A0A6N7IQ40"/>
<dbReference type="Gene3D" id="3.40.50.460">
    <property type="entry name" value="Phosphofructokinase domain"/>
    <property type="match status" value="1"/>
</dbReference>
<comment type="subunit">
    <text evidence="15">Homotetramer.</text>
</comment>
<dbReference type="FunFam" id="3.40.50.450:FF:000001">
    <property type="entry name" value="ATP-dependent 6-phosphofructokinase"/>
    <property type="match status" value="1"/>
</dbReference>
<dbReference type="InterPro" id="IPR000023">
    <property type="entry name" value="Phosphofructokinase_dom"/>
</dbReference>
<feature type="binding site" description="in other chain" evidence="15">
    <location>
        <position position="155"/>
    </location>
    <ligand>
        <name>ADP</name>
        <dbReference type="ChEBI" id="CHEBI:456216"/>
        <note>allosteric activator; ligand shared between dimeric partners</note>
    </ligand>
</feature>
<evidence type="ECO:0000256" key="4">
    <source>
        <dbReference type="ARBA" id="ARBA00004679"/>
    </source>
</evidence>
<dbReference type="SUPFAM" id="SSF53784">
    <property type="entry name" value="Phosphofructokinase"/>
    <property type="match status" value="1"/>
</dbReference>
<dbReference type="PANTHER" id="PTHR13697:SF4">
    <property type="entry name" value="ATP-DEPENDENT 6-PHOSPHOFRUCTOKINASE"/>
    <property type="match status" value="1"/>
</dbReference>
<evidence type="ECO:0000313" key="18">
    <source>
        <dbReference type="Proteomes" id="UP000441717"/>
    </source>
</evidence>
<dbReference type="InterPro" id="IPR035966">
    <property type="entry name" value="PKF_sf"/>
</dbReference>
<keyword evidence="13 15" id="KW-0324">Glycolysis</keyword>
<dbReference type="InterPro" id="IPR015912">
    <property type="entry name" value="Phosphofructokinase_CS"/>
</dbReference>
<dbReference type="RefSeq" id="WP_341473814.1">
    <property type="nucleotide sequence ID" value="NZ_WHYR01000015.1"/>
</dbReference>
<dbReference type="UniPathway" id="UPA00109">
    <property type="reaction ID" value="UER00182"/>
</dbReference>
<proteinExistence type="inferred from homology"/>
<dbReference type="GO" id="GO:0005945">
    <property type="term" value="C:6-phosphofructokinase complex"/>
    <property type="evidence" value="ECO:0007669"/>
    <property type="project" value="TreeGrafter"/>
</dbReference>
<dbReference type="PROSITE" id="PS00433">
    <property type="entry name" value="PHOSPHOFRUCTOKINASE"/>
    <property type="match status" value="1"/>
</dbReference>
<dbReference type="GO" id="GO:0003872">
    <property type="term" value="F:6-phosphofructokinase activity"/>
    <property type="evidence" value="ECO:0007669"/>
    <property type="project" value="UniProtKB-UniRule"/>
</dbReference>
<evidence type="ECO:0000256" key="9">
    <source>
        <dbReference type="ARBA" id="ARBA00022741"/>
    </source>
</evidence>
<dbReference type="InterPro" id="IPR022953">
    <property type="entry name" value="ATP_PFK"/>
</dbReference>
<feature type="domain" description="Phosphofructokinase" evidence="16">
    <location>
        <begin position="3"/>
        <end position="276"/>
    </location>
</feature>
<evidence type="ECO:0000259" key="16">
    <source>
        <dbReference type="Pfam" id="PF00365"/>
    </source>
</evidence>
<dbReference type="GO" id="GO:0005524">
    <property type="term" value="F:ATP binding"/>
    <property type="evidence" value="ECO:0007669"/>
    <property type="project" value="UniProtKB-UniRule"/>
</dbReference>
<keyword evidence="6 15" id="KW-0021">Allosteric enzyme</keyword>
<evidence type="ECO:0000256" key="6">
    <source>
        <dbReference type="ARBA" id="ARBA00022533"/>
    </source>
</evidence>
<feature type="binding site" description="in other chain" evidence="15">
    <location>
        <position position="223"/>
    </location>
    <ligand>
        <name>substrate</name>
        <note>ligand shared between dimeric partners</note>
    </ligand>
</feature>
<comment type="function">
    <text evidence="2 15">Catalyzes the phosphorylation of D-fructose 6-phosphate to fructose 1,6-bisphosphate by ATP, the first committing step of glycolysis.</text>
</comment>
<dbReference type="GO" id="GO:0048029">
    <property type="term" value="F:monosaccharide binding"/>
    <property type="evidence" value="ECO:0007669"/>
    <property type="project" value="TreeGrafter"/>
</dbReference>
<evidence type="ECO:0000256" key="15">
    <source>
        <dbReference type="HAMAP-Rule" id="MF_00339"/>
    </source>
</evidence>
<dbReference type="PIRSF" id="PIRSF000532">
    <property type="entry name" value="ATP_PFK_prok"/>
    <property type="match status" value="1"/>
</dbReference>
<feature type="binding site" description="in other chain" evidence="15">
    <location>
        <begin position="214"/>
        <end position="216"/>
    </location>
    <ligand>
        <name>ADP</name>
        <dbReference type="ChEBI" id="CHEBI:456216"/>
        <note>allosteric activator; ligand shared between dimeric partners</note>
    </ligand>
</feature>
<keyword evidence="10 15" id="KW-0418">Kinase</keyword>
<comment type="cofactor">
    <cofactor evidence="1 15">
        <name>Mg(2+)</name>
        <dbReference type="ChEBI" id="CHEBI:18420"/>
    </cofactor>
</comment>
<comment type="similarity">
    <text evidence="15">Belongs to the phosphofructokinase type A (PFKA) family. ATP-dependent PFK group I subfamily. Prokaryotic clade 'B1' sub-subfamily.</text>
</comment>
<dbReference type="HAMAP" id="MF_00339">
    <property type="entry name" value="Phosphofructokinase_I_B1"/>
    <property type="match status" value="1"/>
</dbReference>
<dbReference type="Proteomes" id="UP000441717">
    <property type="component" value="Unassembled WGS sequence"/>
</dbReference>
<evidence type="ECO:0000256" key="12">
    <source>
        <dbReference type="ARBA" id="ARBA00022842"/>
    </source>
</evidence>
<dbReference type="GO" id="GO:0006002">
    <property type="term" value="P:fructose 6-phosphate metabolic process"/>
    <property type="evidence" value="ECO:0007669"/>
    <property type="project" value="UniProtKB-UniRule"/>
</dbReference>
<comment type="caution">
    <text evidence="15">Lacks conserved residue(s) required for the propagation of feature annotation.</text>
</comment>
<dbReference type="InterPro" id="IPR012828">
    <property type="entry name" value="PFKA_ATP_prok"/>
</dbReference>
<comment type="pathway">
    <text evidence="4 15">Carbohydrate degradation; glycolysis; D-glyceraldehyde 3-phosphate and glycerone phosphate from D-glucose: step 3/4.</text>
</comment>
<sequence>MQRIGVLTSGGDSPGMNAAIRAVVRKAIYHGMEVIGIKRGFNGFIEGDMEPMHLGSVADIVHRGGTILHTARSEAFKTPEGRARAWENVDRFGLQGLVVIGGDGSFQGAGLFHREYGLPVVGIPGTIDNDIAGTDFSIGFDTAVNTAVDAINRIRDTATSHERTFIVEVMGRDTGFIAIASGLAGGAESILIPEQPFSLDDICDKLCRGYRRGKLHSIIVVAEGAASGLEIGKQIKERTGFDTKVTILGHLQRGGTPTAFDRILASRLGARAVELLMAGRTSKVVGLVAGEVVESDLHRVIGEKKKVDLNLYRLASILAI</sequence>
<evidence type="ECO:0000256" key="11">
    <source>
        <dbReference type="ARBA" id="ARBA00022840"/>
    </source>
</evidence>
<dbReference type="NCBIfam" id="NF002872">
    <property type="entry name" value="PRK03202.1"/>
    <property type="match status" value="1"/>
</dbReference>
<evidence type="ECO:0000313" key="17">
    <source>
        <dbReference type="EMBL" id="MQL52031.1"/>
    </source>
</evidence>
<keyword evidence="7 15" id="KW-0808">Transferase</keyword>
<dbReference type="PANTHER" id="PTHR13697">
    <property type="entry name" value="PHOSPHOFRUCTOKINASE"/>
    <property type="match status" value="1"/>
</dbReference>